<gene>
    <name evidence="4 6" type="primary">SUPT20H</name>
</gene>
<dbReference type="Ensembl" id="ENSBMST00010029946.1">
    <property type="protein sequence ID" value="ENSBMSP00010027201.1"/>
    <property type="gene ID" value="ENSBMSG00010019736.1"/>
</dbReference>
<dbReference type="Proteomes" id="UP000694857">
    <property type="component" value="Chromosome 18"/>
</dbReference>
<evidence type="ECO:0000259" key="3">
    <source>
        <dbReference type="Pfam" id="PF12090"/>
    </source>
</evidence>
<feature type="compositionally biased region" description="Low complexity" evidence="2">
    <location>
        <begin position="424"/>
        <end position="437"/>
    </location>
</feature>
<proteinExistence type="inferred from homology"/>
<evidence type="ECO:0000256" key="1">
    <source>
        <dbReference type="ARBA" id="ARBA00009112"/>
    </source>
</evidence>
<accession>A0A8C0DYW4</accession>
<dbReference type="CTD" id="55578"/>
<evidence type="ECO:0000313" key="6">
    <source>
        <dbReference type="RefSeq" id="XP_036687345.1"/>
    </source>
</evidence>
<dbReference type="InterPro" id="IPR021950">
    <property type="entry name" value="Spt20"/>
</dbReference>
<feature type="region of interest" description="Disordered" evidence="2">
    <location>
        <begin position="639"/>
        <end position="673"/>
    </location>
</feature>
<keyword evidence="5" id="KW-1185">Reference proteome</keyword>
<feature type="compositionally biased region" description="Low complexity" evidence="2">
    <location>
        <begin position="639"/>
        <end position="659"/>
    </location>
</feature>
<reference evidence="6" key="2">
    <citation type="submission" date="2025-04" db="UniProtKB">
        <authorList>
            <consortium name="RefSeq"/>
        </authorList>
    </citation>
    <scope>IDENTIFICATION</scope>
    <source>
        <tissue evidence="6">Epidermis and Blubber</tissue>
    </source>
</reference>
<dbReference type="GO" id="GO:0006357">
    <property type="term" value="P:regulation of transcription by RNA polymerase II"/>
    <property type="evidence" value="ECO:0007669"/>
    <property type="project" value="TreeGrafter"/>
</dbReference>
<dbReference type="PANTHER" id="PTHR13526">
    <property type="entry name" value="TRANSCRIPTION FACTOR SPT20 HOMOLOG"/>
    <property type="match status" value="1"/>
</dbReference>
<dbReference type="InterPro" id="IPR046468">
    <property type="entry name" value="Spt20-like_SEP"/>
</dbReference>
<evidence type="ECO:0000256" key="2">
    <source>
        <dbReference type="SAM" id="MobiDB-lite"/>
    </source>
</evidence>
<dbReference type="Pfam" id="PF12090">
    <property type="entry name" value="Spt20_SEP"/>
    <property type="match status" value="1"/>
</dbReference>
<protein>
    <submittedName>
        <fullName evidence="4">SPT20 homolog, SAGA complex component</fullName>
    </submittedName>
    <submittedName>
        <fullName evidence="6">Transcription factor SPT20 homolog isoform X14</fullName>
    </submittedName>
</protein>
<dbReference type="GO" id="GO:0003712">
    <property type="term" value="F:transcription coregulator activity"/>
    <property type="evidence" value="ECO:0007669"/>
    <property type="project" value="InterPro"/>
</dbReference>
<feature type="compositionally biased region" description="Low complexity" evidence="2">
    <location>
        <begin position="715"/>
        <end position="725"/>
    </location>
</feature>
<comment type="similarity">
    <text evidence="1">Belongs to the SPT20 family.</text>
</comment>
<reference evidence="4" key="1">
    <citation type="submission" date="2023-09" db="UniProtKB">
        <authorList>
            <consortium name="Ensembl"/>
        </authorList>
    </citation>
    <scope>IDENTIFICATION</scope>
</reference>
<feature type="compositionally biased region" description="Low complexity" evidence="2">
    <location>
        <begin position="469"/>
        <end position="478"/>
    </location>
</feature>
<dbReference type="RefSeq" id="XP_036687345.1">
    <property type="nucleotide sequence ID" value="XM_036831450.1"/>
</dbReference>
<feature type="domain" description="Spt20-like SEP" evidence="3">
    <location>
        <begin position="75"/>
        <end position="216"/>
    </location>
</feature>
<sequence length="731" mass="79748">MQQALELALDRAEYVIESARQRPPKRKYLSSGRKSIFQKLYDLYIEECEKEPEVKKLRRNVNLLEKLVMQETLSCLVVNLYPGNEGYSLMLRGKNGSDSETIRLPYEEGELLEYLDAEELPPILVDLLEKSQVNIFHCGCVIAEIRDYRQSSNMKSPGYQSRHILLRPTMQTLICDVHSITSDNHKWTQEDKLLLESQLILATAEPLCLDPSVAVTCTANRLLYNKQKMNTRPMKRCFKRYSRSSLNRQQDLSHCPPPPQLKLLDFLQKRKERKAGQHYDLKISKAGNCVDMWKRSPCNLAIPSEVDVEKYAKVEKSIKSDDSQPTVWPAHDVKDDYIFECEAGNPYQKTKLTILQSLGDPLYYGKIQPCKEDEENDSQMSPSHFSTDDHSNWFIIGSKTDAERVVSQYQELVQNEAKCPVKMSHSSSGSASLSQPSPGKETEPETLSVQSSVLGKGVKHRPPPIKLPSSSGNSSSGNYFTPQQVSSFLKSPTPPPASKPPSLSRKSSMDLSQVSMLSPAALSPASSSQRTTATQVMANSAGLNFINVVGSVCGAQALMSGSNPMLGCNTGAITPAGINLSGLLPSGGLLPNALPSAMQAASQAGVPFGLKNTSSLRPLNLLQLPGGSLIFNTLQQQQQLSQFTPQQPQQPTTSSPQQPGEQGSEQSCTSQEQALSAQHTAVINLAGVGSYMQSQAAAAAVLAASDGYGGGGGSTDSSAASASAYRQPVKK</sequence>
<feature type="region of interest" description="Disordered" evidence="2">
    <location>
        <begin position="705"/>
        <end position="731"/>
    </location>
</feature>
<evidence type="ECO:0000313" key="5">
    <source>
        <dbReference type="Proteomes" id="UP000694857"/>
    </source>
</evidence>
<evidence type="ECO:0000313" key="4">
    <source>
        <dbReference type="Ensembl" id="ENSBMSP00010027201.1"/>
    </source>
</evidence>
<dbReference type="PANTHER" id="PTHR13526:SF3">
    <property type="entry name" value="SPT20 HOMOLOG, SAGA COMPLEX COMPONENT"/>
    <property type="match status" value="1"/>
</dbReference>
<feature type="compositionally biased region" description="Polar residues" evidence="2">
    <location>
        <begin position="660"/>
        <end position="673"/>
    </location>
</feature>
<feature type="compositionally biased region" description="Low complexity" evidence="2">
    <location>
        <begin position="517"/>
        <end position="528"/>
    </location>
</feature>
<dbReference type="GeneTree" id="ENSGT00390000013549"/>
<feature type="region of interest" description="Disordered" evidence="2">
    <location>
        <begin position="420"/>
        <end position="528"/>
    </location>
</feature>
<organism evidence="4">
    <name type="scientific">Balaenoptera musculus</name>
    <name type="common">Blue whale</name>
    <dbReference type="NCBI Taxonomy" id="9771"/>
    <lineage>
        <taxon>Eukaryota</taxon>
        <taxon>Metazoa</taxon>
        <taxon>Chordata</taxon>
        <taxon>Craniata</taxon>
        <taxon>Vertebrata</taxon>
        <taxon>Euteleostomi</taxon>
        <taxon>Mammalia</taxon>
        <taxon>Eutheria</taxon>
        <taxon>Laurasiatheria</taxon>
        <taxon>Artiodactyla</taxon>
        <taxon>Whippomorpha</taxon>
        <taxon>Cetacea</taxon>
        <taxon>Mysticeti</taxon>
        <taxon>Balaenopteridae</taxon>
        <taxon>Balaenoptera</taxon>
    </lineage>
</organism>
<dbReference type="GeneID" id="118884094"/>
<name>A0A8C0DYW4_BALMU</name>
<dbReference type="GO" id="GO:0000124">
    <property type="term" value="C:SAGA complex"/>
    <property type="evidence" value="ECO:0007669"/>
    <property type="project" value="InterPro"/>
</dbReference>
<dbReference type="AlphaFoldDB" id="A0A8C0DYW4"/>
<feature type="compositionally biased region" description="Polar residues" evidence="2">
    <location>
        <begin position="479"/>
        <end position="489"/>
    </location>
</feature>